<gene>
    <name evidence="2" type="ORF">B296_00056701</name>
</gene>
<dbReference type="AlphaFoldDB" id="A0A426XIK4"/>
<name>A0A426XIK4_ENSVE</name>
<evidence type="ECO:0000313" key="3">
    <source>
        <dbReference type="Proteomes" id="UP000287651"/>
    </source>
</evidence>
<organism evidence="2 3">
    <name type="scientific">Ensete ventricosum</name>
    <name type="common">Abyssinian banana</name>
    <name type="synonym">Musa ensete</name>
    <dbReference type="NCBI Taxonomy" id="4639"/>
    <lineage>
        <taxon>Eukaryota</taxon>
        <taxon>Viridiplantae</taxon>
        <taxon>Streptophyta</taxon>
        <taxon>Embryophyta</taxon>
        <taxon>Tracheophyta</taxon>
        <taxon>Spermatophyta</taxon>
        <taxon>Magnoliopsida</taxon>
        <taxon>Liliopsida</taxon>
        <taxon>Zingiberales</taxon>
        <taxon>Musaceae</taxon>
        <taxon>Ensete</taxon>
    </lineage>
</organism>
<protein>
    <submittedName>
        <fullName evidence="2">Uncharacterized protein</fullName>
    </submittedName>
</protein>
<evidence type="ECO:0000256" key="1">
    <source>
        <dbReference type="SAM" id="MobiDB-lite"/>
    </source>
</evidence>
<sequence>MEGTEKKNGLLTWAETEEQEEGRCRSLPSDEALDWSVSRPRLISNKRARDFRQRLKPSKFSEEESAGYVSIEAKYKVEDMGEEGNLLEGDGEGDPATLLGGFDHLLRDVPPRTAHGGARQHVPPRRPPHLALLHPPDDVQQQLRRQVRPPPLLLLRLRLRSTGPLMPSISMAVPVHHPFGGGGSTCYAAASSPGRAPHSVPHLLQLADEALKRHFAHPFFVRHGSEGMGDCCRIRRDRAKLESKGSSWHLNRINQRRSL</sequence>
<dbReference type="EMBL" id="AMZH03020315">
    <property type="protein sequence ID" value="RRT39282.1"/>
    <property type="molecule type" value="Genomic_DNA"/>
</dbReference>
<evidence type="ECO:0000313" key="2">
    <source>
        <dbReference type="EMBL" id="RRT39282.1"/>
    </source>
</evidence>
<feature type="region of interest" description="Disordered" evidence="1">
    <location>
        <begin position="1"/>
        <end position="31"/>
    </location>
</feature>
<proteinExistence type="predicted"/>
<accession>A0A426XIK4</accession>
<comment type="caution">
    <text evidence="2">The sequence shown here is derived from an EMBL/GenBank/DDBJ whole genome shotgun (WGS) entry which is preliminary data.</text>
</comment>
<reference evidence="2 3" key="1">
    <citation type="journal article" date="2014" name="Agronomy (Basel)">
        <title>A Draft Genome Sequence for Ensete ventricosum, the Drought-Tolerant Tree Against Hunger.</title>
        <authorList>
            <person name="Harrison J."/>
            <person name="Moore K.A."/>
            <person name="Paszkiewicz K."/>
            <person name="Jones T."/>
            <person name="Grant M."/>
            <person name="Ambacheew D."/>
            <person name="Muzemil S."/>
            <person name="Studholme D.J."/>
        </authorList>
    </citation>
    <scope>NUCLEOTIDE SEQUENCE [LARGE SCALE GENOMIC DNA]</scope>
</reference>
<dbReference type="Proteomes" id="UP000287651">
    <property type="component" value="Unassembled WGS sequence"/>
</dbReference>